<dbReference type="SUPFAM" id="SSF75304">
    <property type="entry name" value="Amidase signature (AS) enzymes"/>
    <property type="match status" value="1"/>
</dbReference>
<comment type="caution">
    <text evidence="3">The sequence shown here is derived from an EMBL/GenBank/DDBJ whole genome shotgun (WGS) entry which is preliminary data.</text>
</comment>
<dbReference type="AlphaFoldDB" id="A0A4Y2J5X3"/>
<dbReference type="PANTHER" id="PTHR43372">
    <property type="entry name" value="FATTY-ACID AMIDE HYDROLASE"/>
    <property type="match status" value="1"/>
</dbReference>
<sequence>MQKFWYWFWYLNSGFVRFVARCFYTIRYCGKGKVVPNVKNPLLLKSATKLAEEIREGKLRSEDVVQAYMDRILEVEPYINATVDRCFLVAIEEARKVDSVIASGEYTKEELAETKPLLGVPFTVKVLLQVKGLRCTGGSLLYADVRAEEDSPAVALMKKAGAIVIATTNSAEMGMDFETNNLIHGKTCNPFDTHRTSGGSSGGESALIGAAGSVLGLGNDLLGSVRVPSHFTGIFAHKPTQGLVPNLGCFPAPDPDIADFLYTGPMCRYAEDLVLSMRILSAKSGMPVTFPEKVYFRSLKICFMKEIHGLLVAPVHKEIVEALKCAVSHFQAYYFAEAKEVEMPTLYDASRAILSTLMHGVKDLKATLTNGKEDFNERLDYLKCFFGKSTLSKAPLRALNGAKIPLLCDKNKASKYQNLIKSWSEDFDLLLDDHTVLLMPTFPVTAPYHSEIFYFLPSTCYTSIFNVLGLPSTQCPLGYTSDGLPYGIQIVGRKNNDALTIACAIELESIFGGWKSPGSL</sequence>
<keyword evidence="4" id="KW-1185">Reference proteome</keyword>
<name>A0A4Y2J5X3_ARAVE</name>
<dbReference type="Proteomes" id="UP000499080">
    <property type="component" value="Unassembled WGS sequence"/>
</dbReference>
<gene>
    <name evidence="3" type="primary">faah2a_20</name>
    <name evidence="3" type="ORF">AVEN_91072_1</name>
</gene>
<organism evidence="3 4">
    <name type="scientific">Araneus ventricosus</name>
    <name type="common">Orbweaver spider</name>
    <name type="synonym">Epeira ventricosa</name>
    <dbReference type="NCBI Taxonomy" id="182803"/>
    <lineage>
        <taxon>Eukaryota</taxon>
        <taxon>Metazoa</taxon>
        <taxon>Ecdysozoa</taxon>
        <taxon>Arthropoda</taxon>
        <taxon>Chelicerata</taxon>
        <taxon>Arachnida</taxon>
        <taxon>Araneae</taxon>
        <taxon>Araneomorphae</taxon>
        <taxon>Entelegynae</taxon>
        <taxon>Araneoidea</taxon>
        <taxon>Araneidae</taxon>
        <taxon>Araneus</taxon>
    </lineage>
</organism>
<evidence type="ECO:0000256" key="1">
    <source>
        <dbReference type="PIRSR" id="PIRSR001221-1"/>
    </source>
</evidence>
<feature type="active site" description="Acyl-ester intermediate" evidence="1">
    <location>
        <position position="224"/>
    </location>
</feature>
<dbReference type="PIRSF" id="PIRSF001221">
    <property type="entry name" value="Amidase_fungi"/>
    <property type="match status" value="1"/>
</dbReference>
<dbReference type="EMBL" id="BGPR01003227">
    <property type="protein sequence ID" value="GBM85370.1"/>
    <property type="molecule type" value="Genomic_DNA"/>
</dbReference>
<dbReference type="PANTHER" id="PTHR43372:SF4">
    <property type="entry name" value="FATTY-ACID AMIDE HYDROLASE 2"/>
    <property type="match status" value="1"/>
</dbReference>
<proteinExistence type="predicted"/>
<dbReference type="InterPro" id="IPR036928">
    <property type="entry name" value="AS_sf"/>
</dbReference>
<feature type="domain" description="Amidase" evidence="2">
    <location>
        <begin position="63"/>
        <end position="499"/>
    </location>
</feature>
<dbReference type="GO" id="GO:0016787">
    <property type="term" value="F:hydrolase activity"/>
    <property type="evidence" value="ECO:0007669"/>
    <property type="project" value="UniProtKB-KW"/>
</dbReference>
<evidence type="ECO:0000313" key="4">
    <source>
        <dbReference type="Proteomes" id="UP000499080"/>
    </source>
</evidence>
<dbReference type="OrthoDB" id="6428749at2759"/>
<dbReference type="GO" id="GO:0012505">
    <property type="term" value="C:endomembrane system"/>
    <property type="evidence" value="ECO:0007669"/>
    <property type="project" value="TreeGrafter"/>
</dbReference>
<dbReference type="InterPro" id="IPR052739">
    <property type="entry name" value="FAAH2"/>
</dbReference>
<protein>
    <submittedName>
        <fullName evidence="3">Fatty-acid amide hydrolase 2-A</fullName>
    </submittedName>
</protein>
<accession>A0A4Y2J5X3</accession>
<dbReference type="InterPro" id="IPR023631">
    <property type="entry name" value="Amidase_dom"/>
</dbReference>
<keyword evidence="3" id="KW-0378">Hydrolase</keyword>
<feature type="active site" description="Charge relay system" evidence="1">
    <location>
        <position position="125"/>
    </location>
</feature>
<evidence type="ECO:0000313" key="3">
    <source>
        <dbReference type="EMBL" id="GBM85370.1"/>
    </source>
</evidence>
<evidence type="ECO:0000259" key="2">
    <source>
        <dbReference type="Pfam" id="PF01425"/>
    </source>
</evidence>
<reference evidence="3 4" key="1">
    <citation type="journal article" date="2019" name="Sci. Rep.">
        <title>Orb-weaving spider Araneus ventricosus genome elucidates the spidroin gene catalogue.</title>
        <authorList>
            <person name="Kono N."/>
            <person name="Nakamura H."/>
            <person name="Ohtoshi R."/>
            <person name="Moran D.A.P."/>
            <person name="Shinohara A."/>
            <person name="Yoshida Y."/>
            <person name="Fujiwara M."/>
            <person name="Mori M."/>
            <person name="Tomita M."/>
            <person name="Arakawa K."/>
        </authorList>
    </citation>
    <scope>NUCLEOTIDE SEQUENCE [LARGE SCALE GENOMIC DNA]</scope>
</reference>
<dbReference type="Pfam" id="PF01425">
    <property type="entry name" value="Amidase"/>
    <property type="match status" value="1"/>
</dbReference>
<feature type="active site" description="Charge relay system" evidence="1">
    <location>
        <position position="200"/>
    </location>
</feature>
<dbReference type="Gene3D" id="3.90.1300.10">
    <property type="entry name" value="Amidase signature (AS) domain"/>
    <property type="match status" value="1"/>
</dbReference>